<reference evidence="8 9" key="1">
    <citation type="submission" date="2020-07" db="EMBL/GenBank/DDBJ databases">
        <title>Sequencing the genomes of 1000 actinobacteria strains.</title>
        <authorList>
            <person name="Klenk H.-P."/>
        </authorList>
    </citation>
    <scope>NUCLEOTIDE SEQUENCE [LARGE SCALE GENOMIC DNA]</scope>
    <source>
        <strain evidence="8 9">DSM 100723</strain>
    </source>
</reference>
<keyword evidence="9" id="KW-1185">Reference proteome</keyword>
<dbReference type="Gene3D" id="1.20.1250.20">
    <property type="entry name" value="MFS general substrate transporter like domains"/>
    <property type="match status" value="1"/>
</dbReference>
<dbReference type="GO" id="GO:0005886">
    <property type="term" value="C:plasma membrane"/>
    <property type="evidence" value="ECO:0007669"/>
    <property type="project" value="UniProtKB-SubCell"/>
</dbReference>
<dbReference type="EMBL" id="JACGWT010000001">
    <property type="protein sequence ID" value="MBA8792687.1"/>
    <property type="molecule type" value="Genomic_DNA"/>
</dbReference>
<name>A0A7W3P4B3_9ACTN</name>
<feature type="transmembrane region" description="Helical" evidence="6">
    <location>
        <begin position="346"/>
        <end position="368"/>
    </location>
</feature>
<evidence type="ECO:0000256" key="3">
    <source>
        <dbReference type="ARBA" id="ARBA00022989"/>
    </source>
</evidence>
<evidence type="ECO:0000313" key="9">
    <source>
        <dbReference type="Proteomes" id="UP000523079"/>
    </source>
</evidence>
<feature type="transmembrane region" description="Helical" evidence="6">
    <location>
        <begin position="177"/>
        <end position="197"/>
    </location>
</feature>
<keyword evidence="2 6" id="KW-0812">Transmembrane</keyword>
<feature type="domain" description="Major facilitator superfamily (MFS) profile" evidence="7">
    <location>
        <begin position="45"/>
        <end position="433"/>
    </location>
</feature>
<keyword evidence="3 6" id="KW-1133">Transmembrane helix</keyword>
<evidence type="ECO:0000256" key="5">
    <source>
        <dbReference type="SAM" id="MobiDB-lite"/>
    </source>
</evidence>
<dbReference type="PROSITE" id="PS50850">
    <property type="entry name" value="MFS"/>
    <property type="match status" value="1"/>
</dbReference>
<feature type="transmembrane region" description="Helical" evidence="6">
    <location>
        <begin position="112"/>
        <end position="143"/>
    </location>
</feature>
<feature type="transmembrane region" description="Helical" evidence="6">
    <location>
        <begin position="380"/>
        <end position="404"/>
    </location>
</feature>
<dbReference type="Proteomes" id="UP000523079">
    <property type="component" value="Unassembled WGS sequence"/>
</dbReference>
<dbReference type="InterPro" id="IPR036259">
    <property type="entry name" value="MFS_trans_sf"/>
</dbReference>
<dbReference type="RefSeq" id="WP_182558304.1">
    <property type="nucleotide sequence ID" value="NZ_JACGWT010000001.1"/>
</dbReference>
<keyword evidence="4 6" id="KW-0472">Membrane</keyword>
<accession>A0A7W3P4B3</accession>
<evidence type="ECO:0000313" key="8">
    <source>
        <dbReference type="EMBL" id="MBA8792687.1"/>
    </source>
</evidence>
<evidence type="ECO:0000256" key="2">
    <source>
        <dbReference type="ARBA" id="ARBA00022692"/>
    </source>
</evidence>
<proteinExistence type="predicted"/>
<feature type="transmembrane region" description="Helical" evidence="6">
    <location>
        <begin position="410"/>
        <end position="429"/>
    </location>
</feature>
<evidence type="ECO:0000259" key="7">
    <source>
        <dbReference type="PROSITE" id="PS50850"/>
    </source>
</evidence>
<dbReference type="GO" id="GO:0022857">
    <property type="term" value="F:transmembrane transporter activity"/>
    <property type="evidence" value="ECO:0007669"/>
    <property type="project" value="InterPro"/>
</dbReference>
<sequence>MYITLRGVPETEDAGPEADGAAVVDRPGRVATPRARLRRGAVPRTVLALGVVSLLTDVSSESVSAVLPLYITAIMGMGPLAYGFIDAIYQGTSAAVRLLGGWWADRTRRPKWVAFAGYLVSAVSKFGLLAFTGFGSLTGVIAVDRLGKGLRTGPRDALIVTASEPHRLGRNFGVHRALDTAGALIGPLIAFAVLAAIPLGLGGYHAVFVISTAFAIIGVVALALIVPDLRSERRAEPSPGPRIALRRADFLRPGLRRVLVAAAVLGVATIGDGFIYLALADGGSLATQYFPLLFVGTNAVYLLLAVPLGRLSDRVGRGTVFLVGHLLLLAAYLLIGAHLVGTPGAILDLVLLGAFYAATDGVLSALTARVVAEQHRASGIAAAQTVVALARFVCSIGFGLLWQLTARSDAVTAMAVVLGVAVVVAGWALRPLLGRTAVPASGGAE</sequence>
<protein>
    <submittedName>
        <fullName evidence="8">MFS family permease</fullName>
    </submittedName>
</protein>
<comment type="subcellular location">
    <subcellularLocation>
        <location evidence="1">Cell membrane</location>
        <topology evidence="1">Multi-pass membrane protein</topology>
    </subcellularLocation>
</comment>
<evidence type="ECO:0000256" key="1">
    <source>
        <dbReference type="ARBA" id="ARBA00004651"/>
    </source>
</evidence>
<feature type="region of interest" description="Disordered" evidence="5">
    <location>
        <begin position="1"/>
        <end position="21"/>
    </location>
</feature>
<feature type="transmembrane region" description="Helical" evidence="6">
    <location>
        <begin position="320"/>
        <end position="340"/>
    </location>
</feature>
<feature type="transmembrane region" description="Helical" evidence="6">
    <location>
        <begin position="203"/>
        <end position="226"/>
    </location>
</feature>
<dbReference type="PANTHER" id="PTHR23518:SF2">
    <property type="entry name" value="MAJOR FACILITATOR SUPERFAMILY TRANSPORTER"/>
    <property type="match status" value="1"/>
</dbReference>
<organism evidence="8 9">
    <name type="scientific">Microlunatus kandeliicorticis</name>
    <dbReference type="NCBI Taxonomy" id="1759536"/>
    <lineage>
        <taxon>Bacteria</taxon>
        <taxon>Bacillati</taxon>
        <taxon>Actinomycetota</taxon>
        <taxon>Actinomycetes</taxon>
        <taxon>Propionibacteriales</taxon>
        <taxon>Propionibacteriaceae</taxon>
        <taxon>Microlunatus</taxon>
    </lineage>
</organism>
<evidence type="ECO:0000256" key="4">
    <source>
        <dbReference type="ARBA" id="ARBA00023136"/>
    </source>
</evidence>
<feature type="transmembrane region" description="Helical" evidence="6">
    <location>
        <begin position="289"/>
        <end position="308"/>
    </location>
</feature>
<feature type="transmembrane region" description="Helical" evidence="6">
    <location>
        <begin position="258"/>
        <end position="277"/>
    </location>
</feature>
<dbReference type="CDD" id="cd17370">
    <property type="entry name" value="MFS_MJ1317_like"/>
    <property type="match status" value="1"/>
</dbReference>
<dbReference type="PANTHER" id="PTHR23518">
    <property type="entry name" value="C-METHYLTRANSFERASE"/>
    <property type="match status" value="1"/>
</dbReference>
<dbReference type="InterPro" id="IPR020846">
    <property type="entry name" value="MFS_dom"/>
</dbReference>
<evidence type="ECO:0000256" key="6">
    <source>
        <dbReference type="SAM" id="Phobius"/>
    </source>
</evidence>
<dbReference type="AlphaFoldDB" id="A0A7W3P4B3"/>
<gene>
    <name evidence="8" type="ORF">FHX74_000281</name>
</gene>
<dbReference type="InterPro" id="IPR011701">
    <property type="entry name" value="MFS"/>
</dbReference>
<comment type="caution">
    <text evidence="8">The sequence shown here is derived from an EMBL/GenBank/DDBJ whole genome shotgun (WGS) entry which is preliminary data.</text>
</comment>
<dbReference type="Pfam" id="PF07690">
    <property type="entry name" value="MFS_1"/>
    <property type="match status" value="2"/>
</dbReference>
<dbReference type="SUPFAM" id="SSF103473">
    <property type="entry name" value="MFS general substrate transporter"/>
    <property type="match status" value="1"/>
</dbReference>